<dbReference type="InterPro" id="IPR027411">
    <property type="entry name" value="Gp9/Gp10_mid_dom_sf"/>
</dbReference>
<dbReference type="EMBL" id="KU686199">
    <property type="protein sequence ID" value="AOV59082.1"/>
    <property type="molecule type" value="Genomic_DNA"/>
</dbReference>
<proteinExistence type="predicted"/>
<sequence length="108" mass="11415">MGRSISSPTESRATVAVNSAHQAASGEILLLDTSAGSEFTVTLPLNPRPGDRLNFIDAAGTAGTTKVIVARNGQKIANIEDDLDIDIKNTSLELYYTGTSYGWSILSN</sequence>
<reference evidence="4 5" key="1">
    <citation type="journal article" date="2016" name="Virology">
        <title>The genomic content and context of auxiliary metabolic genes in marine cyanomyoviruses.</title>
        <authorList>
            <person name="Crummett L.T."/>
            <person name="Puxty R.J."/>
            <person name="Weihe C."/>
            <person name="Marston M.F."/>
            <person name="Martiny J.B."/>
        </authorList>
    </citation>
    <scope>NUCLEOTIDE SEQUENCE [LARGE SCALE GENOMIC DNA]</scope>
    <source>
        <strain evidence="1">0808SB25</strain>
        <strain evidence="2">0910TB04</strain>
        <strain evidence="3">1010CC42</strain>
    </source>
</reference>
<dbReference type="InterPro" id="IPR036240">
    <property type="entry name" value="Gp9-like_sf"/>
</dbReference>
<evidence type="ECO:0000313" key="2">
    <source>
        <dbReference type="EMBL" id="AOV58843.1"/>
    </source>
</evidence>
<dbReference type="RefSeq" id="YP_009321362.1">
    <property type="nucleotide sequence ID" value="NC_031906.1"/>
</dbReference>
<name>A0A1D8KJR0_9CAUD</name>
<evidence type="ECO:0000313" key="3">
    <source>
        <dbReference type="EMBL" id="AOV59082.1"/>
    </source>
</evidence>
<dbReference type="Proteomes" id="UP000240804">
    <property type="component" value="Segment"/>
</dbReference>
<dbReference type="EMBL" id="KU686198">
    <property type="protein sequence ID" value="AOV58843.1"/>
    <property type="molecule type" value="Genomic_DNA"/>
</dbReference>
<keyword evidence="4" id="KW-1185">Reference proteome</keyword>
<protein>
    <submittedName>
        <fullName evidence="2">Uncharacterized protein</fullName>
    </submittedName>
</protein>
<dbReference type="SUPFAM" id="SSF50017">
    <property type="entry name" value="gp9"/>
    <property type="match status" value="1"/>
</dbReference>
<dbReference type="Proteomes" id="UP000240920">
    <property type="component" value="Segment"/>
</dbReference>
<evidence type="ECO:0000313" key="4">
    <source>
        <dbReference type="Proteomes" id="UP000204537"/>
    </source>
</evidence>
<dbReference type="Proteomes" id="UP000204537">
    <property type="component" value="Segment"/>
</dbReference>
<dbReference type="KEGG" id="vg:30306389"/>
<accession>A0A1D8KJR0</accession>
<organism evidence="2 5">
    <name type="scientific">Synechococcus phage S-CAM3</name>
    <dbReference type="NCBI Taxonomy" id="1883366"/>
    <lineage>
        <taxon>Viruses</taxon>
        <taxon>Duplodnaviria</taxon>
        <taxon>Heunggongvirae</taxon>
        <taxon>Uroviricota</taxon>
        <taxon>Caudoviricetes</taxon>
        <taxon>Pantevenvirales</taxon>
        <taxon>Kyanoviridae</taxon>
        <taxon>Charybdisvirus</taxon>
        <taxon>Charybdisvirus scam3</taxon>
    </lineage>
</organism>
<dbReference type="GeneID" id="30306389"/>
<evidence type="ECO:0000313" key="5">
    <source>
        <dbReference type="Proteomes" id="UP000240804"/>
    </source>
</evidence>
<evidence type="ECO:0000313" key="1">
    <source>
        <dbReference type="EMBL" id="AOV58604.1"/>
    </source>
</evidence>
<dbReference type="EMBL" id="KU686197">
    <property type="protein sequence ID" value="AOV58604.1"/>
    <property type="molecule type" value="Genomic_DNA"/>
</dbReference>
<dbReference type="OrthoDB" id="34760at10239"/>
<gene>
    <name evidence="3" type="ORF">C421010_099</name>
    <name evidence="1" type="ORF">S250808_099</name>
    <name evidence="2" type="ORF">T040910_099</name>
</gene>
<dbReference type="Gene3D" id="2.60.120.640">
    <property type="entry name" value="gp9"/>
    <property type="match status" value="1"/>
</dbReference>